<evidence type="ECO:0008006" key="4">
    <source>
        <dbReference type="Google" id="ProtNLM"/>
    </source>
</evidence>
<evidence type="ECO:0000313" key="2">
    <source>
        <dbReference type="EMBL" id="MFC4350589.1"/>
    </source>
</evidence>
<proteinExistence type="predicted"/>
<feature type="transmembrane region" description="Helical" evidence="1">
    <location>
        <begin position="38"/>
        <end position="61"/>
    </location>
</feature>
<gene>
    <name evidence="2" type="ORF">ACFOW6_03420</name>
</gene>
<protein>
    <recommendedName>
        <fullName evidence="4">ABC-2 type transport system permease protein</fullName>
    </recommendedName>
</protein>
<keyword evidence="1" id="KW-0472">Membrane</keyword>
<reference evidence="3" key="1">
    <citation type="journal article" date="2019" name="Int. J. Syst. Evol. Microbiol.">
        <title>The Global Catalogue of Microorganisms (GCM) 10K type strain sequencing project: providing services to taxonomists for standard genome sequencing and annotation.</title>
        <authorList>
            <consortium name="The Broad Institute Genomics Platform"/>
            <consortium name="The Broad Institute Genome Sequencing Center for Infectious Disease"/>
            <person name="Wu L."/>
            <person name="Ma J."/>
        </authorList>
    </citation>
    <scope>NUCLEOTIDE SEQUENCE [LARGE SCALE GENOMIC DNA]</scope>
    <source>
        <strain evidence="3">CECT 8472</strain>
    </source>
</reference>
<feature type="transmembrane region" description="Helical" evidence="1">
    <location>
        <begin position="144"/>
        <end position="167"/>
    </location>
</feature>
<feature type="transmembrane region" description="Helical" evidence="1">
    <location>
        <begin position="67"/>
        <end position="89"/>
    </location>
</feature>
<evidence type="ECO:0000256" key="1">
    <source>
        <dbReference type="SAM" id="Phobius"/>
    </source>
</evidence>
<dbReference type="EMBL" id="JBHSCW010000001">
    <property type="protein sequence ID" value="MFC4350589.1"/>
    <property type="molecule type" value="Genomic_DNA"/>
</dbReference>
<keyword evidence="1" id="KW-1133">Transmembrane helix</keyword>
<feature type="transmembrane region" description="Helical" evidence="1">
    <location>
        <begin position="227"/>
        <end position="251"/>
    </location>
</feature>
<evidence type="ECO:0000313" key="3">
    <source>
        <dbReference type="Proteomes" id="UP001595799"/>
    </source>
</evidence>
<feature type="transmembrane region" description="Helical" evidence="1">
    <location>
        <begin position="110"/>
        <end position="132"/>
    </location>
</feature>
<dbReference type="RefSeq" id="WP_382420922.1">
    <property type="nucleotide sequence ID" value="NZ_JBHSCW010000001.1"/>
</dbReference>
<organism evidence="2 3">
    <name type="scientific">Fodinicurvata halophila</name>
    <dbReference type="NCBI Taxonomy" id="1419723"/>
    <lineage>
        <taxon>Bacteria</taxon>
        <taxon>Pseudomonadati</taxon>
        <taxon>Pseudomonadota</taxon>
        <taxon>Alphaproteobacteria</taxon>
        <taxon>Rhodospirillales</taxon>
        <taxon>Rhodovibrionaceae</taxon>
        <taxon>Fodinicurvata</taxon>
    </lineage>
</organism>
<accession>A0ABV8UH45</accession>
<feature type="transmembrane region" description="Helical" evidence="1">
    <location>
        <begin position="188"/>
        <end position="215"/>
    </location>
</feature>
<keyword evidence="1" id="KW-0812">Transmembrane</keyword>
<keyword evidence="3" id="KW-1185">Reference proteome</keyword>
<dbReference type="Proteomes" id="UP001595799">
    <property type="component" value="Unassembled WGS sequence"/>
</dbReference>
<name>A0ABV8UH45_9PROT</name>
<comment type="caution">
    <text evidence="2">The sequence shown here is derived from an EMBL/GenBank/DDBJ whole genome shotgun (WGS) entry which is preliminary data.</text>
</comment>
<sequence>MDEFDFTTLPDQRQLHPLSLGHTLPHVVALLKAHWRKLAGLALIPILISFGLASAFTLIGLGTQASFFLLGVDLFLSVWFSVAVYRYWFVAEPGARRDYIPAWRGRELRFFFRALGLFFMISGVVVLCLMAFGGLTGAAGGLPAMGPGLVVGILAGLVVAVSFSFVLPAAALGPGYSYLRALQEAKGILLPFCGLLLVTILPVDLALSLVNFLLLSLERTLGLSVPGLAFAAVANYVSLTVAATVLSVVFARRTGWPLRVEGTAT</sequence>